<evidence type="ECO:0000256" key="9">
    <source>
        <dbReference type="ARBA" id="ARBA00022909"/>
    </source>
</evidence>
<dbReference type="AlphaFoldDB" id="A0AAE3H433"/>
<keyword evidence="5 14" id="KW-0808">Transferase</keyword>
<evidence type="ECO:0000256" key="10">
    <source>
        <dbReference type="ARBA" id="ARBA00029409"/>
    </source>
</evidence>
<evidence type="ECO:0000256" key="8">
    <source>
        <dbReference type="ARBA" id="ARBA00022840"/>
    </source>
</evidence>
<protein>
    <recommendedName>
        <fullName evidence="4">2-amino-4-hydroxy-6-hydroxymethyldihydropteridine pyrophosphokinase</fullName>
        <ecNumber evidence="3">2.7.6.3</ecNumber>
    </recommendedName>
    <alternativeName>
        <fullName evidence="11">6-hydroxymethyl-7,8-dihydropterin pyrophosphokinase</fullName>
    </alternativeName>
    <alternativeName>
        <fullName evidence="12">7,8-dihydro-6-hydroxymethylpterin-pyrophosphokinase</fullName>
    </alternativeName>
</protein>
<comment type="function">
    <text evidence="10">Catalyzes the transfer of pyrophosphate from adenosine triphosphate (ATP) to 6-hydroxymethyl-7,8-dihydropterin, an enzymatic step in folate biosynthesis pathway.</text>
</comment>
<evidence type="ECO:0000313" key="15">
    <source>
        <dbReference type="Proteomes" id="UP001204144"/>
    </source>
</evidence>
<name>A0AAE3H433_9BACT</name>
<sequence>MQRVLLGLGTNLGDKIKNLQIALKALSNQLGEITKISSVYETEAWGVQNQDNYYNIVIEINTNFFPLGLIQKILAIESSLGRIREKKWDSRIIDIDILFYENYVISTDHLRLPHPFLEKRNFVLEPLNEVVRDFTHPKLRKTISELKSTCSDKSWIKKLNIKLQREL</sequence>
<comment type="caution">
    <text evidence="14">The sequence shown here is derived from an EMBL/GenBank/DDBJ whole genome shotgun (WGS) entry which is preliminary data.</text>
</comment>
<dbReference type="CDD" id="cd00483">
    <property type="entry name" value="HPPK"/>
    <property type="match status" value="1"/>
</dbReference>
<comment type="similarity">
    <text evidence="2">Belongs to the HPPK family.</text>
</comment>
<dbReference type="EC" id="2.7.6.3" evidence="3"/>
<dbReference type="GO" id="GO:0003848">
    <property type="term" value="F:2-amino-4-hydroxy-6-hydroxymethyldihydropteridine diphosphokinase activity"/>
    <property type="evidence" value="ECO:0007669"/>
    <property type="project" value="UniProtKB-EC"/>
</dbReference>
<reference evidence="14 15" key="1">
    <citation type="submission" date="2018-11" db="EMBL/GenBank/DDBJ databases">
        <title>Novel bacteria species description.</title>
        <authorList>
            <person name="Han J.-H."/>
        </authorList>
    </citation>
    <scope>NUCLEOTIDE SEQUENCE [LARGE SCALE GENOMIC DNA]</scope>
    <source>
        <strain evidence="14 15">KCTC23259</strain>
    </source>
</reference>
<evidence type="ECO:0000256" key="12">
    <source>
        <dbReference type="ARBA" id="ARBA00033413"/>
    </source>
</evidence>
<proteinExistence type="inferred from homology"/>
<keyword evidence="6" id="KW-0547">Nucleotide-binding</keyword>
<keyword evidence="15" id="KW-1185">Reference proteome</keyword>
<dbReference type="SUPFAM" id="SSF55083">
    <property type="entry name" value="6-hydroxymethyl-7,8-dihydropterin pyrophosphokinase, HPPK"/>
    <property type="match status" value="1"/>
</dbReference>
<dbReference type="GO" id="GO:0046656">
    <property type="term" value="P:folic acid biosynthetic process"/>
    <property type="evidence" value="ECO:0007669"/>
    <property type="project" value="UniProtKB-KW"/>
</dbReference>
<dbReference type="Proteomes" id="UP001204144">
    <property type="component" value="Unassembled WGS sequence"/>
</dbReference>
<evidence type="ECO:0000256" key="2">
    <source>
        <dbReference type="ARBA" id="ARBA00005810"/>
    </source>
</evidence>
<dbReference type="PANTHER" id="PTHR43071">
    <property type="entry name" value="2-AMINO-4-HYDROXY-6-HYDROXYMETHYLDIHYDROPTERIDINE PYROPHOSPHOKINASE"/>
    <property type="match status" value="1"/>
</dbReference>
<accession>A0AAE3H433</accession>
<evidence type="ECO:0000256" key="4">
    <source>
        <dbReference type="ARBA" id="ARBA00016218"/>
    </source>
</evidence>
<evidence type="ECO:0000256" key="6">
    <source>
        <dbReference type="ARBA" id="ARBA00022741"/>
    </source>
</evidence>
<dbReference type="PANTHER" id="PTHR43071:SF1">
    <property type="entry name" value="2-AMINO-4-HYDROXY-6-HYDROXYMETHYLDIHYDROPTERIDINE PYROPHOSPHOKINASE"/>
    <property type="match status" value="1"/>
</dbReference>
<evidence type="ECO:0000256" key="3">
    <source>
        <dbReference type="ARBA" id="ARBA00013253"/>
    </source>
</evidence>
<dbReference type="GO" id="GO:0016301">
    <property type="term" value="F:kinase activity"/>
    <property type="evidence" value="ECO:0007669"/>
    <property type="project" value="UniProtKB-KW"/>
</dbReference>
<evidence type="ECO:0000256" key="1">
    <source>
        <dbReference type="ARBA" id="ARBA00005051"/>
    </source>
</evidence>
<dbReference type="EMBL" id="RJUF01000174">
    <property type="protein sequence ID" value="MCP9764597.1"/>
    <property type="molecule type" value="Genomic_DNA"/>
</dbReference>
<keyword evidence="9" id="KW-0289">Folate biosynthesis</keyword>
<dbReference type="Pfam" id="PF01288">
    <property type="entry name" value="HPPK"/>
    <property type="match status" value="1"/>
</dbReference>
<feature type="domain" description="7,8-dihydro-6-hydroxymethylpterin-pyrophosphokinase" evidence="13">
    <location>
        <begin position="6"/>
        <end position="130"/>
    </location>
</feature>
<dbReference type="GO" id="GO:0005524">
    <property type="term" value="F:ATP binding"/>
    <property type="evidence" value="ECO:0007669"/>
    <property type="project" value="UniProtKB-KW"/>
</dbReference>
<evidence type="ECO:0000313" key="14">
    <source>
        <dbReference type="EMBL" id="MCP9764597.1"/>
    </source>
</evidence>
<keyword evidence="7" id="KW-0418">Kinase</keyword>
<evidence type="ECO:0000259" key="13">
    <source>
        <dbReference type="Pfam" id="PF01288"/>
    </source>
</evidence>
<evidence type="ECO:0000256" key="5">
    <source>
        <dbReference type="ARBA" id="ARBA00022679"/>
    </source>
</evidence>
<evidence type="ECO:0000256" key="11">
    <source>
        <dbReference type="ARBA" id="ARBA00029766"/>
    </source>
</evidence>
<dbReference type="NCBIfam" id="TIGR01498">
    <property type="entry name" value="folK"/>
    <property type="match status" value="1"/>
</dbReference>
<gene>
    <name evidence="14" type="primary">folK</name>
    <name evidence="14" type="ORF">EGI31_16780</name>
</gene>
<dbReference type="Gene3D" id="3.30.70.560">
    <property type="entry name" value="7,8-Dihydro-6-hydroxymethylpterin-pyrophosphokinase HPPK"/>
    <property type="match status" value="1"/>
</dbReference>
<dbReference type="RefSeq" id="WP_255038289.1">
    <property type="nucleotide sequence ID" value="NZ_RJUF01000174.1"/>
</dbReference>
<evidence type="ECO:0000256" key="7">
    <source>
        <dbReference type="ARBA" id="ARBA00022777"/>
    </source>
</evidence>
<comment type="pathway">
    <text evidence="1">Cofactor biosynthesis; tetrahydrofolate biosynthesis; 2-amino-4-hydroxy-6-hydroxymethyl-7,8-dihydropteridine diphosphate from 7,8-dihydroneopterin triphosphate: step 4/4.</text>
</comment>
<dbReference type="InterPro" id="IPR035907">
    <property type="entry name" value="Hppk_sf"/>
</dbReference>
<organism evidence="14 15">
    <name type="scientific">Lacihabitans soyangensis</name>
    <dbReference type="NCBI Taxonomy" id="869394"/>
    <lineage>
        <taxon>Bacteria</taxon>
        <taxon>Pseudomonadati</taxon>
        <taxon>Bacteroidota</taxon>
        <taxon>Cytophagia</taxon>
        <taxon>Cytophagales</taxon>
        <taxon>Leadbetterellaceae</taxon>
        <taxon>Lacihabitans</taxon>
    </lineage>
</organism>
<dbReference type="InterPro" id="IPR000550">
    <property type="entry name" value="Hppk"/>
</dbReference>
<keyword evidence="8" id="KW-0067">ATP-binding</keyword>